<name>A0AAV4U3N5_9ARAC</name>
<gene>
    <name evidence="1" type="ORF">CDAR_575571</name>
</gene>
<reference evidence="1 2" key="1">
    <citation type="submission" date="2021-06" db="EMBL/GenBank/DDBJ databases">
        <title>Caerostris darwini draft genome.</title>
        <authorList>
            <person name="Kono N."/>
            <person name="Arakawa K."/>
        </authorList>
    </citation>
    <scope>NUCLEOTIDE SEQUENCE [LARGE SCALE GENOMIC DNA]</scope>
</reference>
<keyword evidence="2" id="KW-1185">Reference proteome</keyword>
<sequence length="115" mass="13653">MSFQSILYLPSQNIEHPLIYLLCWTPLYLEPCEFRSRYNFHSDSRIREFIQKSLLPIPLCACLRYENESTERVLKKPSGRACFQSLKLHREKSVDIHYGERARDSEMQIGRRSSV</sequence>
<accession>A0AAV4U3N5</accession>
<comment type="caution">
    <text evidence="1">The sequence shown here is derived from an EMBL/GenBank/DDBJ whole genome shotgun (WGS) entry which is preliminary data.</text>
</comment>
<evidence type="ECO:0000313" key="1">
    <source>
        <dbReference type="EMBL" id="GIY52399.1"/>
    </source>
</evidence>
<proteinExistence type="predicted"/>
<organism evidence="1 2">
    <name type="scientific">Caerostris darwini</name>
    <dbReference type="NCBI Taxonomy" id="1538125"/>
    <lineage>
        <taxon>Eukaryota</taxon>
        <taxon>Metazoa</taxon>
        <taxon>Ecdysozoa</taxon>
        <taxon>Arthropoda</taxon>
        <taxon>Chelicerata</taxon>
        <taxon>Arachnida</taxon>
        <taxon>Araneae</taxon>
        <taxon>Araneomorphae</taxon>
        <taxon>Entelegynae</taxon>
        <taxon>Araneoidea</taxon>
        <taxon>Araneidae</taxon>
        <taxon>Caerostris</taxon>
    </lineage>
</organism>
<protein>
    <submittedName>
        <fullName evidence="1">Uncharacterized protein</fullName>
    </submittedName>
</protein>
<dbReference type="Proteomes" id="UP001054837">
    <property type="component" value="Unassembled WGS sequence"/>
</dbReference>
<evidence type="ECO:0000313" key="2">
    <source>
        <dbReference type="Proteomes" id="UP001054837"/>
    </source>
</evidence>
<dbReference type="AlphaFoldDB" id="A0AAV4U3N5"/>
<dbReference type="EMBL" id="BPLQ01010668">
    <property type="protein sequence ID" value="GIY52399.1"/>
    <property type="molecule type" value="Genomic_DNA"/>
</dbReference>